<evidence type="ECO:0000259" key="1">
    <source>
        <dbReference type="Pfam" id="PF08463"/>
    </source>
</evidence>
<protein>
    <recommendedName>
        <fullName evidence="1">EcoEI R protein C-terminal domain-containing protein</fullName>
    </recommendedName>
</protein>
<name>A0A3M8RIU6_9PROT</name>
<accession>A0A3M8RIU6</accession>
<reference evidence="2" key="1">
    <citation type="submission" date="2018-10" db="EMBL/GenBank/DDBJ databases">
        <title>Acidithiobacillus sulfuriphilus sp. nov.: an extremely acidophilic sulfur-oxidizing chemolithotroph isolated from a neutral pH environment.</title>
        <authorList>
            <person name="Falagan C."/>
            <person name="Moya-Beltran A."/>
            <person name="Quatrini R."/>
            <person name="Johnson D.B."/>
        </authorList>
    </citation>
    <scope>NUCLEOTIDE SEQUENCE [LARGE SCALE GENOMIC DNA]</scope>
    <source>
        <strain evidence="2">CJ-2</strain>
    </source>
</reference>
<dbReference type="GO" id="GO:0003677">
    <property type="term" value="F:DNA binding"/>
    <property type="evidence" value="ECO:0007669"/>
    <property type="project" value="InterPro"/>
</dbReference>
<proteinExistence type="predicted"/>
<dbReference type="GO" id="GO:0006304">
    <property type="term" value="P:DNA modification"/>
    <property type="evidence" value="ECO:0007669"/>
    <property type="project" value="InterPro"/>
</dbReference>
<organism evidence="2">
    <name type="scientific">Acidithiobacillus sulfuriphilus</name>
    <dbReference type="NCBI Taxonomy" id="1867749"/>
    <lineage>
        <taxon>Bacteria</taxon>
        <taxon>Pseudomonadati</taxon>
        <taxon>Pseudomonadota</taxon>
        <taxon>Acidithiobacillia</taxon>
        <taxon>Acidithiobacillales</taxon>
        <taxon>Acidithiobacillaceae</taxon>
        <taxon>Acidithiobacillus</taxon>
    </lineage>
</organism>
<sequence>MTARIAIAANLGIEPDEFEYGPFAQEGGLGRVHQLFSDQLGAILEALNSALVA</sequence>
<dbReference type="Pfam" id="PF08463">
    <property type="entry name" value="EcoEI_R_C"/>
    <property type="match status" value="1"/>
</dbReference>
<dbReference type="EMBL" id="RIZI01000124">
    <property type="protein sequence ID" value="RNF68245.1"/>
    <property type="molecule type" value="Genomic_DNA"/>
</dbReference>
<dbReference type="OrthoDB" id="9182322at2"/>
<dbReference type="AlphaFoldDB" id="A0A3M8RIU6"/>
<comment type="caution">
    <text evidence="2">The sequence shown here is derived from an EMBL/GenBank/DDBJ whole genome shotgun (WGS) entry which is preliminary data.</text>
</comment>
<dbReference type="GO" id="GO:0003824">
    <property type="term" value="F:catalytic activity"/>
    <property type="evidence" value="ECO:0007669"/>
    <property type="project" value="InterPro"/>
</dbReference>
<evidence type="ECO:0000313" key="2">
    <source>
        <dbReference type="EMBL" id="RNF68245.1"/>
    </source>
</evidence>
<feature type="domain" description="EcoEI R protein C-terminal" evidence="1">
    <location>
        <begin position="7"/>
        <end position="51"/>
    </location>
</feature>
<gene>
    <name evidence="2" type="ORF">EC580_03295</name>
</gene>
<dbReference type="InterPro" id="IPR013670">
    <property type="entry name" value="EcoEI_R_C_dom"/>
</dbReference>
<dbReference type="RefSeq" id="WP_123102160.1">
    <property type="nucleotide sequence ID" value="NZ_CP127527.1"/>
</dbReference>